<dbReference type="PROSITE" id="PS51257">
    <property type="entry name" value="PROKAR_LIPOPROTEIN"/>
    <property type="match status" value="1"/>
</dbReference>
<keyword evidence="1" id="KW-0732">Signal</keyword>
<proteinExistence type="predicted"/>
<feature type="signal peptide" evidence="1">
    <location>
        <begin position="1"/>
        <end position="25"/>
    </location>
</feature>
<protein>
    <submittedName>
        <fullName evidence="2">Uncharacterized protein</fullName>
    </submittedName>
</protein>
<name>A0ABR8JDQ0_9BACT</name>
<reference evidence="2 3" key="1">
    <citation type="submission" date="2020-09" db="EMBL/GenBank/DDBJ databases">
        <authorList>
            <person name="Kim M.K."/>
        </authorList>
    </citation>
    <scope>NUCLEOTIDE SEQUENCE [LARGE SCALE GENOMIC DNA]</scope>
    <source>
        <strain evidence="2 3">BT646</strain>
    </source>
</reference>
<evidence type="ECO:0000313" key="3">
    <source>
        <dbReference type="Proteomes" id="UP000642468"/>
    </source>
</evidence>
<evidence type="ECO:0000313" key="2">
    <source>
        <dbReference type="EMBL" id="MBD2713816.1"/>
    </source>
</evidence>
<dbReference type="RefSeq" id="WP_190782955.1">
    <property type="nucleotide sequence ID" value="NZ_JACWZZ010000001.1"/>
</dbReference>
<evidence type="ECO:0000256" key="1">
    <source>
        <dbReference type="SAM" id="SignalP"/>
    </source>
</evidence>
<comment type="caution">
    <text evidence="2">The sequence shown here is derived from an EMBL/GenBank/DDBJ whole genome shotgun (WGS) entry which is preliminary data.</text>
</comment>
<feature type="chain" id="PRO_5047249183" evidence="1">
    <location>
        <begin position="26"/>
        <end position="150"/>
    </location>
</feature>
<keyword evidence="3" id="KW-1185">Reference proteome</keyword>
<dbReference type="EMBL" id="JACWZZ010000001">
    <property type="protein sequence ID" value="MBD2713816.1"/>
    <property type="molecule type" value="Genomic_DNA"/>
</dbReference>
<gene>
    <name evidence="2" type="ORF">IC231_02065</name>
</gene>
<accession>A0ABR8JDQ0</accession>
<organism evidence="2 3">
    <name type="scientific">Hymenobacter duratus</name>
    <dbReference type="NCBI Taxonomy" id="2771356"/>
    <lineage>
        <taxon>Bacteria</taxon>
        <taxon>Pseudomonadati</taxon>
        <taxon>Bacteroidota</taxon>
        <taxon>Cytophagia</taxon>
        <taxon>Cytophagales</taxon>
        <taxon>Hymenobacteraceae</taxon>
        <taxon>Hymenobacter</taxon>
    </lineage>
</organism>
<dbReference type="Proteomes" id="UP000642468">
    <property type="component" value="Unassembled WGS sequence"/>
</dbReference>
<sequence>MNALRIYGHLAGLLLLALTACHVNSSRLNDEQDKVVADEFMVDYFSNQQLGHTETNLRLFSSRFWQVTPRDKVTLLFRKRDELLGRLQDTALKDWTTKVISGTDPSGEYQLRYENQYANGTAIETFTLAREANDSLRILSYNISSDAFFR</sequence>